<dbReference type="AlphaFoldDB" id="A0A069AW10"/>
<gene>
    <name evidence="1" type="ORF">BN1095_960001</name>
</gene>
<reference evidence="1" key="1">
    <citation type="submission" date="2014-07" db="EMBL/GenBank/DDBJ databases">
        <authorList>
            <person name="Monot Marc"/>
        </authorList>
    </citation>
    <scope>NUCLEOTIDE SEQUENCE</scope>
    <source>
        <strain evidence="1">7032989</strain>
    </source>
</reference>
<accession>A0A069AW10</accession>
<organism evidence="1">
    <name type="scientific">Clostridioides difficile</name>
    <name type="common">Peptoclostridium difficile</name>
    <dbReference type="NCBI Taxonomy" id="1496"/>
    <lineage>
        <taxon>Bacteria</taxon>
        <taxon>Bacillati</taxon>
        <taxon>Bacillota</taxon>
        <taxon>Clostridia</taxon>
        <taxon>Peptostreptococcales</taxon>
        <taxon>Peptostreptococcaceae</taxon>
        <taxon>Clostridioides</taxon>
    </lineage>
</organism>
<dbReference type="EMBL" id="LK933541">
    <property type="protein sequence ID" value="CDT82489.1"/>
    <property type="molecule type" value="Genomic_DNA"/>
</dbReference>
<protein>
    <submittedName>
        <fullName evidence="1">Putative phage major capsid protein</fullName>
    </submittedName>
</protein>
<proteinExistence type="predicted"/>
<name>A0A069AW10_CLODI</name>
<evidence type="ECO:0000313" key="1">
    <source>
        <dbReference type="EMBL" id="CDT82489.1"/>
    </source>
</evidence>
<sequence>MEKMTEARVPENGRILYVTPVVNTLIKNAKEIQRTVNIKDGGTSLNRQTTDIDTVKIIKVPSNLMKTAYDFTTGWKVGVGAKQIFMSLVHPSAIITPVSYQFSKLDEPTAVTEGKYFYFEESFEDVFILNKKADAIQFVVEGAGV</sequence>